<evidence type="ECO:0000256" key="3">
    <source>
        <dbReference type="ARBA" id="ARBA00022763"/>
    </source>
</evidence>
<comment type="function">
    <text evidence="7">Component of the SMC5-SMC6 complex, that promotes sister chromatid alignment after DNA damage and facilitates double-stranded DNA breaks (DSBs) repair via homologous recombination between sister chromatids.</text>
</comment>
<evidence type="ECO:0000256" key="8">
    <source>
        <dbReference type="SAM" id="MobiDB-lite"/>
    </source>
</evidence>
<organism evidence="10 11">
    <name type="scientific">Eragrostis curvula</name>
    <name type="common">weeping love grass</name>
    <dbReference type="NCBI Taxonomy" id="38414"/>
    <lineage>
        <taxon>Eukaryota</taxon>
        <taxon>Viridiplantae</taxon>
        <taxon>Streptophyta</taxon>
        <taxon>Embryophyta</taxon>
        <taxon>Tracheophyta</taxon>
        <taxon>Spermatophyta</taxon>
        <taxon>Magnoliopsida</taxon>
        <taxon>Liliopsida</taxon>
        <taxon>Poales</taxon>
        <taxon>Poaceae</taxon>
        <taxon>PACMAD clade</taxon>
        <taxon>Chloridoideae</taxon>
        <taxon>Eragrostideae</taxon>
        <taxon>Eragrostidinae</taxon>
        <taxon>Eragrostis</taxon>
    </lineage>
</organism>
<feature type="compositionally biased region" description="Basic residues" evidence="8">
    <location>
        <begin position="315"/>
        <end position="325"/>
    </location>
</feature>
<gene>
    <name evidence="10" type="ORF">EJB05_48366</name>
</gene>
<dbReference type="EMBL" id="RWGY01000051">
    <property type="protein sequence ID" value="TVU05212.1"/>
    <property type="molecule type" value="Genomic_DNA"/>
</dbReference>
<evidence type="ECO:0000313" key="11">
    <source>
        <dbReference type="Proteomes" id="UP000324897"/>
    </source>
</evidence>
<keyword evidence="3 7" id="KW-0227">DNA damage</keyword>
<keyword evidence="5 7" id="KW-0234">DNA repair</keyword>
<evidence type="ECO:0000256" key="2">
    <source>
        <dbReference type="ARBA" id="ARBA00008997"/>
    </source>
</evidence>
<dbReference type="Gramene" id="TVU05212">
    <property type="protein sequence ID" value="TVU05212"/>
    <property type="gene ID" value="EJB05_48366"/>
</dbReference>
<dbReference type="OrthoDB" id="361242at2759"/>
<evidence type="ECO:0000259" key="9">
    <source>
        <dbReference type="Pfam" id="PF08743"/>
    </source>
</evidence>
<accession>A0A5J9T1P2</accession>
<evidence type="ECO:0000256" key="6">
    <source>
        <dbReference type="ARBA" id="ARBA00023242"/>
    </source>
</evidence>
<evidence type="ECO:0000256" key="1">
    <source>
        <dbReference type="ARBA" id="ARBA00004123"/>
    </source>
</evidence>
<dbReference type="GO" id="GO:0030915">
    <property type="term" value="C:Smc5-Smc6 complex"/>
    <property type="evidence" value="ECO:0007669"/>
    <property type="project" value="UniProtKB-UniRule"/>
</dbReference>
<dbReference type="GO" id="GO:0006281">
    <property type="term" value="P:DNA repair"/>
    <property type="evidence" value="ECO:0007669"/>
    <property type="project" value="UniProtKB-UniRule"/>
</dbReference>
<evidence type="ECO:0000256" key="4">
    <source>
        <dbReference type="ARBA" id="ARBA00023172"/>
    </source>
</evidence>
<dbReference type="GO" id="GO:0005634">
    <property type="term" value="C:nucleus"/>
    <property type="evidence" value="ECO:0007669"/>
    <property type="project" value="UniProtKB-SubCell"/>
</dbReference>
<sequence length="332" mass="36913">MIRDEKDDPDLGVFDPAMSKMEKLHEQVQRPMEQLADGEALLDLASVLVSATKSENREGPTPSQFVASLLRKFGVGPSPLVDSDELFSWSNLATVASPLFMAATGCQTMQGPTDLAIKERRRRAVRRQSWRFDTSKPAVIDELAAEPDERNETDENMAVMFGLLRRNKCVKLENIILNRQSFAQTVENIFSLSFLVKDGRVAVNVDDKGDHYVIPKNAPAAGLIASGKVLSSQFVFRFDSKDWTIMKGIVEPGNELMPHRNCNHGDQQKDARSSPAGDGSRLGSDSIPRKQNKAFAKGEVMEDDLTNGRCGHDVPKRRKRSHAARKLFSDED</sequence>
<proteinExistence type="inferred from homology"/>
<dbReference type="AlphaFoldDB" id="A0A5J9T1P2"/>
<comment type="caution">
    <text evidence="10">The sequence shown here is derived from an EMBL/GenBank/DDBJ whole genome shotgun (WGS) entry which is preliminary data.</text>
</comment>
<evidence type="ECO:0000256" key="5">
    <source>
        <dbReference type="ARBA" id="ARBA00023204"/>
    </source>
</evidence>
<keyword evidence="11" id="KW-1185">Reference proteome</keyword>
<feature type="region of interest" description="Disordered" evidence="8">
    <location>
        <begin position="254"/>
        <end position="332"/>
    </location>
</feature>
<dbReference type="PANTHER" id="PTHR16140:SF15">
    <property type="entry name" value="NON-STRUCTURAL MAINTENANCE OF CHROMOSOMES ELEMENT 4"/>
    <property type="match status" value="1"/>
</dbReference>
<name>A0A5J9T1P2_9POAL</name>
<comment type="subcellular location">
    <subcellularLocation>
        <location evidence="1 7">Nucleus</location>
    </subcellularLocation>
</comment>
<dbReference type="InterPro" id="IPR027786">
    <property type="entry name" value="Nse4/EID"/>
</dbReference>
<dbReference type="GO" id="GO:0006310">
    <property type="term" value="P:DNA recombination"/>
    <property type="evidence" value="ECO:0007669"/>
    <property type="project" value="UniProtKB-UniRule"/>
</dbReference>
<dbReference type="PANTHER" id="PTHR16140">
    <property type="entry name" value="NON-STRUCTURAL MAINTENANCE OF CHROMOSOMES ELEMENT 4"/>
    <property type="match status" value="1"/>
</dbReference>
<comment type="subunit">
    <text evidence="7">Component of the SMC5-SMC6 complex.</text>
</comment>
<keyword evidence="4 7" id="KW-0233">DNA recombination</keyword>
<dbReference type="Proteomes" id="UP000324897">
    <property type="component" value="Unassembled WGS sequence"/>
</dbReference>
<dbReference type="Pfam" id="PF08743">
    <property type="entry name" value="Nse4_C"/>
    <property type="match status" value="1"/>
</dbReference>
<dbReference type="InterPro" id="IPR014854">
    <property type="entry name" value="Nse4_C"/>
</dbReference>
<protein>
    <recommendedName>
        <fullName evidence="7">Non-structural maintenance of chromosomes element 4</fullName>
    </recommendedName>
</protein>
<keyword evidence="6 7" id="KW-0539">Nucleus</keyword>
<comment type="similarity">
    <text evidence="2 7">Belongs to the NSE4 family.</text>
</comment>
<reference evidence="10 11" key="1">
    <citation type="journal article" date="2019" name="Sci. Rep.">
        <title>A high-quality genome of Eragrostis curvula grass provides insights into Poaceae evolution and supports new strategies to enhance forage quality.</title>
        <authorList>
            <person name="Carballo J."/>
            <person name="Santos B.A.C.M."/>
            <person name="Zappacosta D."/>
            <person name="Garbus I."/>
            <person name="Selva J.P."/>
            <person name="Gallo C.A."/>
            <person name="Diaz A."/>
            <person name="Albertini E."/>
            <person name="Caccamo M."/>
            <person name="Echenique V."/>
        </authorList>
    </citation>
    <scope>NUCLEOTIDE SEQUENCE [LARGE SCALE GENOMIC DNA]</scope>
    <source>
        <strain evidence="11">cv. Victoria</strain>
        <tissue evidence="10">Leaf</tissue>
    </source>
</reference>
<evidence type="ECO:0000256" key="7">
    <source>
        <dbReference type="RuleBase" id="RU365071"/>
    </source>
</evidence>
<feature type="domain" description="Non-structural maintenance of chromosome element 4 C-terminal" evidence="9">
    <location>
        <begin position="170"/>
        <end position="251"/>
    </location>
</feature>
<evidence type="ECO:0000313" key="10">
    <source>
        <dbReference type="EMBL" id="TVU05212.1"/>
    </source>
</evidence>